<keyword evidence="1" id="KW-1133">Transmembrane helix</keyword>
<comment type="caution">
    <text evidence="2">The sequence shown here is derived from an EMBL/GenBank/DDBJ whole genome shotgun (WGS) entry which is preliminary data.</text>
</comment>
<protein>
    <submittedName>
        <fullName evidence="2">Uncharacterized protein</fullName>
    </submittedName>
</protein>
<gene>
    <name evidence="2" type="ORF">D7V20_01795</name>
</gene>
<evidence type="ECO:0000313" key="3">
    <source>
        <dbReference type="Proteomes" id="UP000280405"/>
    </source>
</evidence>
<name>A0A3A8F3Q4_9GAMM</name>
<reference evidence="2 3" key="1">
    <citation type="submission" date="2018-09" db="EMBL/GenBank/DDBJ databases">
        <title>The draft genome of Acinetobacter spp. strains.</title>
        <authorList>
            <person name="Qin J."/>
            <person name="Feng Y."/>
            <person name="Zong Z."/>
        </authorList>
    </citation>
    <scope>NUCLEOTIDE SEQUENCE [LARGE SCALE GENOMIC DNA]</scope>
    <source>
        <strain evidence="2 3">WCHAc060115</strain>
    </source>
</reference>
<feature type="transmembrane region" description="Helical" evidence="1">
    <location>
        <begin position="7"/>
        <end position="25"/>
    </location>
</feature>
<keyword evidence="3" id="KW-1185">Reference proteome</keyword>
<sequence length="60" mass="6683">MYIGVKILSILLSLLCIFFTFIGIYALDLSLIFIGVLFAIAIVLITLETKHKVSNPFKGH</sequence>
<evidence type="ECO:0000313" key="2">
    <source>
        <dbReference type="EMBL" id="RKG40396.1"/>
    </source>
</evidence>
<feature type="transmembrane region" description="Helical" evidence="1">
    <location>
        <begin position="31"/>
        <end position="47"/>
    </location>
</feature>
<organism evidence="2 3">
    <name type="scientific">Acinetobacter rongchengensis</name>
    <dbReference type="NCBI Taxonomy" id="2419601"/>
    <lineage>
        <taxon>Bacteria</taxon>
        <taxon>Pseudomonadati</taxon>
        <taxon>Pseudomonadota</taxon>
        <taxon>Gammaproteobacteria</taxon>
        <taxon>Moraxellales</taxon>
        <taxon>Moraxellaceae</taxon>
        <taxon>Acinetobacter</taxon>
    </lineage>
</organism>
<proteinExistence type="predicted"/>
<accession>A0A3A8F3Q4</accession>
<dbReference type="Proteomes" id="UP000280405">
    <property type="component" value="Unassembled WGS sequence"/>
</dbReference>
<dbReference type="OrthoDB" id="9905325at2"/>
<dbReference type="AlphaFoldDB" id="A0A3A8F3Q4"/>
<evidence type="ECO:0000256" key="1">
    <source>
        <dbReference type="SAM" id="Phobius"/>
    </source>
</evidence>
<keyword evidence="1" id="KW-0472">Membrane</keyword>
<dbReference type="EMBL" id="RAXT01000002">
    <property type="protein sequence ID" value="RKG40396.1"/>
    <property type="molecule type" value="Genomic_DNA"/>
</dbReference>
<keyword evidence="1" id="KW-0812">Transmembrane</keyword>